<dbReference type="STRING" id="1391627.SAMN05216464_108116"/>
<sequence length="211" mass="24363">MKPINKLIVLALLLLGFAGRSRAQSFEVQQLLLNAEKLTQFKAILSDMKRGYQTLTTGYNLVKNVSQGNFSLHETFLNGLMLVSPEVRKYHKVADILKMQSDLLKSYKTAYNQFREAGSFSMQEIKYLDAVYSQLFSQSLRHLDELTLVITSGKLRMSDEERLTAIDRIFEGMQDKLVFLRDFNKKTAVLAIQRIKELENLNRSKQLYQIN</sequence>
<evidence type="ECO:0000256" key="1">
    <source>
        <dbReference type="SAM" id="SignalP"/>
    </source>
</evidence>
<reference evidence="2 3" key="1">
    <citation type="submission" date="2016-10" db="EMBL/GenBank/DDBJ databases">
        <authorList>
            <person name="de Groot N.N."/>
        </authorList>
    </citation>
    <scope>NUCLEOTIDE SEQUENCE [LARGE SCALE GENOMIC DNA]</scope>
    <source>
        <strain evidence="2 3">47C3B</strain>
    </source>
</reference>
<dbReference type="OrthoDB" id="826958at2"/>
<feature type="chain" id="PRO_5011494941" description="TerB family tellurite resistance protein" evidence="1">
    <location>
        <begin position="24"/>
        <end position="211"/>
    </location>
</feature>
<dbReference type="EMBL" id="FNAI01000008">
    <property type="protein sequence ID" value="SDE65741.1"/>
    <property type="molecule type" value="Genomic_DNA"/>
</dbReference>
<proteinExistence type="predicted"/>
<evidence type="ECO:0008006" key="4">
    <source>
        <dbReference type="Google" id="ProtNLM"/>
    </source>
</evidence>
<dbReference type="RefSeq" id="WP_091150972.1">
    <property type="nucleotide sequence ID" value="NZ_FNAI01000008.1"/>
</dbReference>
<evidence type="ECO:0000313" key="3">
    <source>
        <dbReference type="Proteomes" id="UP000199072"/>
    </source>
</evidence>
<feature type="signal peptide" evidence="1">
    <location>
        <begin position="1"/>
        <end position="23"/>
    </location>
</feature>
<keyword evidence="3" id="KW-1185">Reference proteome</keyword>
<accession>A0A1G7EPY7</accession>
<keyword evidence="1" id="KW-0732">Signal</keyword>
<organism evidence="2 3">
    <name type="scientific">Mucilaginibacter pineti</name>
    <dbReference type="NCBI Taxonomy" id="1391627"/>
    <lineage>
        <taxon>Bacteria</taxon>
        <taxon>Pseudomonadati</taxon>
        <taxon>Bacteroidota</taxon>
        <taxon>Sphingobacteriia</taxon>
        <taxon>Sphingobacteriales</taxon>
        <taxon>Sphingobacteriaceae</taxon>
        <taxon>Mucilaginibacter</taxon>
    </lineage>
</organism>
<dbReference type="Proteomes" id="UP000199072">
    <property type="component" value="Unassembled WGS sequence"/>
</dbReference>
<dbReference type="AlphaFoldDB" id="A0A1G7EPY7"/>
<name>A0A1G7EPY7_9SPHI</name>
<protein>
    <recommendedName>
        <fullName evidence="4">TerB family tellurite resistance protein</fullName>
    </recommendedName>
</protein>
<gene>
    <name evidence="2" type="ORF">SAMN05216464_108116</name>
</gene>
<evidence type="ECO:0000313" key="2">
    <source>
        <dbReference type="EMBL" id="SDE65741.1"/>
    </source>
</evidence>